<dbReference type="Proteomes" id="UP000824201">
    <property type="component" value="Unassembled WGS sequence"/>
</dbReference>
<evidence type="ECO:0000256" key="2">
    <source>
        <dbReference type="ARBA" id="ARBA00024867"/>
    </source>
</evidence>
<evidence type="ECO:0000256" key="1">
    <source>
        <dbReference type="ARBA" id="ARBA00018672"/>
    </source>
</evidence>
<gene>
    <name evidence="6" type="ORF">IAC96_04245</name>
</gene>
<evidence type="ECO:0000256" key="3">
    <source>
        <dbReference type="PROSITE-ProRule" id="PRU00169"/>
    </source>
</evidence>
<dbReference type="InterPro" id="IPR046947">
    <property type="entry name" value="LytR-like"/>
</dbReference>
<dbReference type="GO" id="GO:0003677">
    <property type="term" value="F:DNA binding"/>
    <property type="evidence" value="ECO:0007669"/>
    <property type="project" value="InterPro"/>
</dbReference>
<dbReference type="PANTHER" id="PTHR37299">
    <property type="entry name" value="TRANSCRIPTIONAL REGULATOR-RELATED"/>
    <property type="match status" value="1"/>
</dbReference>
<dbReference type="PROSITE" id="PS50110">
    <property type="entry name" value="RESPONSE_REGULATORY"/>
    <property type="match status" value="1"/>
</dbReference>
<proteinExistence type="predicted"/>
<dbReference type="InterPro" id="IPR011006">
    <property type="entry name" value="CheY-like_superfamily"/>
</dbReference>
<dbReference type="AlphaFoldDB" id="A0A9D1JD46"/>
<dbReference type="Pfam" id="PF00072">
    <property type="entry name" value="Response_reg"/>
    <property type="match status" value="1"/>
</dbReference>
<dbReference type="PANTHER" id="PTHR37299:SF1">
    <property type="entry name" value="STAGE 0 SPORULATION PROTEIN A HOMOLOG"/>
    <property type="match status" value="1"/>
</dbReference>
<evidence type="ECO:0000313" key="6">
    <source>
        <dbReference type="EMBL" id="HIR88141.1"/>
    </source>
</evidence>
<dbReference type="InterPro" id="IPR007492">
    <property type="entry name" value="LytTR_DNA-bd_dom"/>
</dbReference>
<keyword evidence="3" id="KW-0597">Phosphoprotein</keyword>
<dbReference type="SUPFAM" id="SSF52172">
    <property type="entry name" value="CheY-like"/>
    <property type="match status" value="1"/>
</dbReference>
<name>A0A9D1JD46_9FIRM</name>
<dbReference type="Gene3D" id="2.40.50.1020">
    <property type="entry name" value="LytTr DNA-binding domain"/>
    <property type="match status" value="1"/>
</dbReference>
<reference evidence="6" key="1">
    <citation type="submission" date="2020-10" db="EMBL/GenBank/DDBJ databases">
        <authorList>
            <person name="Gilroy R."/>
        </authorList>
    </citation>
    <scope>NUCLEOTIDE SEQUENCE</scope>
    <source>
        <strain evidence="6">ChiW13-3771</strain>
    </source>
</reference>
<dbReference type="PROSITE" id="PS50930">
    <property type="entry name" value="HTH_LYTTR"/>
    <property type="match status" value="1"/>
</dbReference>
<organism evidence="6 7">
    <name type="scientific">Candidatus Fimimorpha faecalis</name>
    <dbReference type="NCBI Taxonomy" id="2840824"/>
    <lineage>
        <taxon>Bacteria</taxon>
        <taxon>Bacillati</taxon>
        <taxon>Bacillota</taxon>
        <taxon>Clostridia</taxon>
        <taxon>Eubacteriales</taxon>
        <taxon>Candidatus Fimimorpha</taxon>
    </lineage>
</organism>
<dbReference type="Pfam" id="PF04397">
    <property type="entry name" value="LytTR"/>
    <property type="match status" value="1"/>
</dbReference>
<comment type="function">
    <text evidence="2">May play the central regulatory role in sporulation. It may be an element of the effector pathway responsible for the activation of sporulation genes in response to nutritional stress. Spo0A may act in concert with spo0H (a sigma factor) to control the expression of some genes that are critical to the sporulation process.</text>
</comment>
<feature type="modified residue" description="4-aspartylphosphate" evidence="3">
    <location>
        <position position="56"/>
    </location>
</feature>
<feature type="domain" description="Response regulatory" evidence="4">
    <location>
        <begin position="3"/>
        <end position="121"/>
    </location>
</feature>
<accession>A0A9D1JD46</accession>
<dbReference type="Gene3D" id="3.40.50.2300">
    <property type="match status" value="1"/>
</dbReference>
<sequence>MMKLILCDDDPKFLEYMKRFLISELGFNTIILTCTDYKRLFAILETNTDCDLLFMDICLPNQNGILLSQKILKQYPQLLIVFISGYADSYYQQAFLKVRPYGFLRKPVDHQLLLQLIQKFQKEQATRSPNYYYFKTSDGLEKILFDDIYFLENNGHLVYIYTDTDVFSVRITFSKILSILPSNQFVQCHRRYIVNLKHVKKYQKDYFIMANESQDKIEISQLRISDVKKHFFEFLANNPA</sequence>
<dbReference type="SMART" id="SM00448">
    <property type="entry name" value="REC"/>
    <property type="match status" value="1"/>
</dbReference>
<evidence type="ECO:0000313" key="7">
    <source>
        <dbReference type="Proteomes" id="UP000824201"/>
    </source>
</evidence>
<dbReference type="EMBL" id="DVHN01000047">
    <property type="protein sequence ID" value="HIR88141.1"/>
    <property type="molecule type" value="Genomic_DNA"/>
</dbReference>
<evidence type="ECO:0000259" key="4">
    <source>
        <dbReference type="PROSITE" id="PS50110"/>
    </source>
</evidence>
<evidence type="ECO:0000259" key="5">
    <source>
        <dbReference type="PROSITE" id="PS50930"/>
    </source>
</evidence>
<comment type="caution">
    <text evidence="6">The sequence shown here is derived from an EMBL/GenBank/DDBJ whole genome shotgun (WGS) entry which is preliminary data.</text>
</comment>
<dbReference type="GO" id="GO:0000156">
    <property type="term" value="F:phosphorelay response regulator activity"/>
    <property type="evidence" value="ECO:0007669"/>
    <property type="project" value="InterPro"/>
</dbReference>
<feature type="domain" description="HTH LytTR-type" evidence="5">
    <location>
        <begin position="132"/>
        <end position="233"/>
    </location>
</feature>
<reference evidence="6" key="2">
    <citation type="journal article" date="2021" name="PeerJ">
        <title>Extensive microbial diversity within the chicken gut microbiome revealed by metagenomics and culture.</title>
        <authorList>
            <person name="Gilroy R."/>
            <person name="Ravi A."/>
            <person name="Getino M."/>
            <person name="Pursley I."/>
            <person name="Horton D.L."/>
            <person name="Alikhan N.F."/>
            <person name="Baker D."/>
            <person name="Gharbi K."/>
            <person name="Hall N."/>
            <person name="Watson M."/>
            <person name="Adriaenssens E.M."/>
            <person name="Foster-Nyarko E."/>
            <person name="Jarju S."/>
            <person name="Secka A."/>
            <person name="Antonio M."/>
            <person name="Oren A."/>
            <person name="Chaudhuri R.R."/>
            <person name="La Ragione R."/>
            <person name="Hildebrand F."/>
            <person name="Pallen M.J."/>
        </authorList>
    </citation>
    <scope>NUCLEOTIDE SEQUENCE</scope>
    <source>
        <strain evidence="6">ChiW13-3771</strain>
    </source>
</reference>
<protein>
    <recommendedName>
        <fullName evidence="1">Stage 0 sporulation protein A homolog</fullName>
    </recommendedName>
</protein>
<dbReference type="SMART" id="SM00850">
    <property type="entry name" value="LytTR"/>
    <property type="match status" value="1"/>
</dbReference>
<dbReference type="InterPro" id="IPR001789">
    <property type="entry name" value="Sig_transdc_resp-reg_receiver"/>
</dbReference>